<dbReference type="GO" id="GO:0005886">
    <property type="term" value="C:plasma membrane"/>
    <property type="evidence" value="ECO:0007669"/>
    <property type="project" value="TreeGrafter"/>
</dbReference>
<keyword evidence="2" id="KW-0547">Nucleotide-binding</keyword>
<evidence type="ECO:0000256" key="2">
    <source>
        <dbReference type="ARBA" id="ARBA00022741"/>
    </source>
</evidence>
<evidence type="ECO:0000259" key="4">
    <source>
        <dbReference type="PROSITE" id="PS50893"/>
    </source>
</evidence>
<keyword evidence="3" id="KW-0067">ATP-binding</keyword>
<keyword evidence="1" id="KW-0813">Transport</keyword>
<accession>A0A6J6Z3Y6</accession>
<dbReference type="GO" id="GO:0016887">
    <property type="term" value="F:ATP hydrolysis activity"/>
    <property type="evidence" value="ECO:0007669"/>
    <property type="project" value="InterPro"/>
</dbReference>
<gene>
    <name evidence="5" type="ORF">UFOPK3046_01416</name>
</gene>
<feature type="domain" description="ABC transporter" evidence="4">
    <location>
        <begin position="4"/>
        <end position="251"/>
    </location>
</feature>
<evidence type="ECO:0000313" key="5">
    <source>
        <dbReference type="EMBL" id="CAB4815284.1"/>
    </source>
</evidence>
<dbReference type="PROSITE" id="PS50893">
    <property type="entry name" value="ABC_TRANSPORTER_2"/>
    <property type="match status" value="1"/>
</dbReference>
<protein>
    <submittedName>
        <fullName evidence="5">Unannotated protein</fullName>
    </submittedName>
</protein>
<dbReference type="InterPro" id="IPR003439">
    <property type="entry name" value="ABC_transporter-like_ATP-bd"/>
</dbReference>
<dbReference type="SUPFAM" id="SSF52540">
    <property type="entry name" value="P-loop containing nucleoside triphosphate hydrolases"/>
    <property type="match status" value="1"/>
</dbReference>
<dbReference type="GO" id="GO:0005524">
    <property type="term" value="F:ATP binding"/>
    <property type="evidence" value="ECO:0007669"/>
    <property type="project" value="UniProtKB-KW"/>
</dbReference>
<dbReference type="InterPro" id="IPR003593">
    <property type="entry name" value="AAA+_ATPase"/>
</dbReference>
<dbReference type="Gene3D" id="3.40.50.300">
    <property type="entry name" value="P-loop containing nucleotide triphosphate hydrolases"/>
    <property type="match status" value="1"/>
</dbReference>
<organism evidence="5">
    <name type="scientific">freshwater metagenome</name>
    <dbReference type="NCBI Taxonomy" id="449393"/>
    <lineage>
        <taxon>unclassified sequences</taxon>
        <taxon>metagenomes</taxon>
        <taxon>ecological metagenomes</taxon>
    </lineage>
</organism>
<reference evidence="5" key="1">
    <citation type="submission" date="2020-05" db="EMBL/GenBank/DDBJ databases">
        <authorList>
            <person name="Chiriac C."/>
            <person name="Salcher M."/>
            <person name="Ghai R."/>
            <person name="Kavagutti S V."/>
        </authorList>
    </citation>
    <scope>NUCLEOTIDE SEQUENCE</scope>
</reference>
<evidence type="ECO:0000256" key="3">
    <source>
        <dbReference type="ARBA" id="ARBA00022840"/>
    </source>
</evidence>
<sequence>MNVLELESLSVRFGGHLAVSDVSMRVEGGRVSGLIGPNGAGKTTTFNAICGVVTPSSGRVSLGGKDISKVGTHKRARLGIGRTFQRLEVFSSLTVRENIQVGLEIRRSWSRRSAKLPQYLADGGDPTPEDEINLILERLDLGPLADQPVGALPTGHARLVELGRALAARPSILLLDEPASGLDDAETDIFGDLLITLAANGLGILLVEHDVALVMRVCSYLSVLDFGQVIASGTPEAVRSNEAVLSAYLGTAPAPDTAEYAGVDLADFPPVAGFPQEAGS</sequence>
<dbReference type="EMBL" id="CAFAAQ010000146">
    <property type="protein sequence ID" value="CAB4815284.1"/>
    <property type="molecule type" value="Genomic_DNA"/>
</dbReference>
<proteinExistence type="predicted"/>
<dbReference type="Pfam" id="PF00005">
    <property type="entry name" value="ABC_tran"/>
    <property type="match status" value="1"/>
</dbReference>
<dbReference type="InterPro" id="IPR027417">
    <property type="entry name" value="P-loop_NTPase"/>
</dbReference>
<dbReference type="SMART" id="SM00382">
    <property type="entry name" value="AAA"/>
    <property type="match status" value="1"/>
</dbReference>
<dbReference type="InterPro" id="IPR051120">
    <property type="entry name" value="ABC_AA/LPS_Transport"/>
</dbReference>
<dbReference type="PANTHER" id="PTHR45772">
    <property type="entry name" value="CONSERVED COMPONENT OF ABC TRANSPORTER FOR NATURAL AMINO ACIDS-RELATED"/>
    <property type="match status" value="1"/>
</dbReference>
<dbReference type="PANTHER" id="PTHR45772:SF1">
    <property type="entry name" value="ABC TRANSPORTER ATP-BINDING PROTEIN"/>
    <property type="match status" value="1"/>
</dbReference>
<dbReference type="Pfam" id="PF12399">
    <property type="entry name" value="BCA_ABC_TP_C"/>
    <property type="match status" value="1"/>
</dbReference>
<evidence type="ECO:0000256" key="1">
    <source>
        <dbReference type="ARBA" id="ARBA00022448"/>
    </source>
</evidence>
<dbReference type="AlphaFoldDB" id="A0A6J6Z3Y6"/>
<name>A0A6J6Z3Y6_9ZZZZ</name>
<dbReference type="CDD" id="cd03219">
    <property type="entry name" value="ABC_Mj1267_LivG_branched"/>
    <property type="match status" value="1"/>
</dbReference>
<dbReference type="InterPro" id="IPR032823">
    <property type="entry name" value="BCA_ABC_TP_C"/>
</dbReference>